<sequence>MVLEKNLPFEEIRQYLVDAGCYIERGTLEAHIERLQGAPVEREEDLGSIYARELRKLARDIDWYRSERAKVWNKVPDFERDTLRTWRWLSMLQQEATKILVKAAAIAASPDGEKFAQLMNDLEAKLELDTPDEKDKDSSSDPTA</sequence>
<evidence type="ECO:0000313" key="2">
    <source>
        <dbReference type="Proteomes" id="UP000440224"/>
    </source>
</evidence>
<protein>
    <submittedName>
        <fullName evidence="1">Uncharacterized protein</fullName>
    </submittedName>
</protein>
<name>A0A6N7Q165_9BACT</name>
<dbReference type="AlphaFoldDB" id="A0A6N7Q165"/>
<dbReference type="EMBL" id="WJIE01000027">
    <property type="protein sequence ID" value="MRG98222.1"/>
    <property type="molecule type" value="Genomic_DNA"/>
</dbReference>
<evidence type="ECO:0000313" key="1">
    <source>
        <dbReference type="EMBL" id="MRG98222.1"/>
    </source>
</evidence>
<accession>A0A6N7Q165</accession>
<organism evidence="1 2">
    <name type="scientific">Polyangium spumosum</name>
    <dbReference type="NCBI Taxonomy" id="889282"/>
    <lineage>
        <taxon>Bacteria</taxon>
        <taxon>Pseudomonadati</taxon>
        <taxon>Myxococcota</taxon>
        <taxon>Polyangia</taxon>
        <taxon>Polyangiales</taxon>
        <taxon>Polyangiaceae</taxon>
        <taxon>Polyangium</taxon>
    </lineage>
</organism>
<comment type="caution">
    <text evidence="1">The sequence shown here is derived from an EMBL/GenBank/DDBJ whole genome shotgun (WGS) entry which is preliminary data.</text>
</comment>
<dbReference type="Proteomes" id="UP000440224">
    <property type="component" value="Unassembled WGS sequence"/>
</dbReference>
<dbReference type="RefSeq" id="WP_153824996.1">
    <property type="nucleotide sequence ID" value="NZ_WJIE01000027.1"/>
</dbReference>
<gene>
    <name evidence="1" type="ORF">GF068_40875</name>
</gene>
<proteinExistence type="predicted"/>
<reference evidence="1 2" key="1">
    <citation type="submission" date="2019-10" db="EMBL/GenBank/DDBJ databases">
        <title>A soil myxobacterium in the family Polyangiaceae.</title>
        <authorList>
            <person name="Li Y."/>
            <person name="Wang J."/>
        </authorList>
    </citation>
    <scope>NUCLEOTIDE SEQUENCE [LARGE SCALE GENOMIC DNA]</scope>
    <source>
        <strain evidence="1 2">DSM 14734</strain>
    </source>
</reference>
<keyword evidence="2" id="KW-1185">Reference proteome</keyword>